<dbReference type="InterPro" id="IPR005123">
    <property type="entry name" value="Oxoglu/Fe-dep_dioxygenase_dom"/>
</dbReference>
<dbReference type="EMBL" id="KN832126">
    <property type="protein sequence ID" value="KIN93906.1"/>
    <property type="molecule type" value="Genomic_DNA"/>
</dbReference>
<protein>
    <recommendedName>
        <fullName evidence="1">Fe2OG dioxygenase domain-containing protein</fullName>
    </recommendedName>
</protein>
<evidence type="ECO:0000259" key="1">
    <source>
        <dbReference type="PROSITE" id="PS51471"/>
    </source>
</evidence>
<feature type="domain" description="Fe2OG dioxygenase" evidence="1">
    <location>
        <begin position="54"/>
        <end position="172"/>
    </location>
</feature>
<name>A0A0C3J8A6_PISTI</name>
<reference evidence="2 3" key="1">
    <citation type="submission" date="2014-04" db="EMBL/GenBank/DDBJ databases">
        <authorList>
            <consortium name="DOE Joint Genome Institute"/>
            <person name="Kuo A."/>
            <person name="Kohler A."/>
            <person name="Costa M.D."/>
            <person name="Nagy L.G."/>
            <person name="Floudas D."/>
            <person name="Copeland A."/>
            <person name="Barry K.W."/>
            <person name="Cichocki N."/>
            <person name="Veneault-Fourrey C."/>
            <person name="LaButti K."/>
            <person name="Lindquist E.A."/>
            <person name="Lipzen A."/>
            <person name="Lundell T."/>
            <person name="Morin E."/>
            <person name="Murat C."/>
            <person name="Sun H."/>
            <person name="Tunlid A."/>
            <person name="Henrissat B."/>
            <person name="Grigoriev I.V."/>
            <person name="Hibbett D.S."/>
            <person name="Martin F."/>
            <person name="Nordberg H.P."/>
            <person name="Cantor M.N."/>
            <person name="Hua S.X."/>
        </authorList>
    </citation>
    <scope>NUCLEOTIDE SEQUENCE [LARGE SCALE GENOMIC DNA]</scope>
    <source>
        <strain evidence="2 3">Marx 270</strain>
    </source>
</reference>
<dbReference type="AlphaFoldDB" id="A0A0C3J8A6"/>
<evidence type="ECO:0000313" key="2">
    <source>
        <dbReference type="EMBL" id="KIN93906.1"/>
    </source>
</evidence>
<dbReference type="PROSITE" id="PS51471">
    <property type="entry name" value="FE2OG_OXY"/>
    <property type="match status" value="1"/>
</dbReference>
<feature type="non-terminal residue" evidence="2">
    <location>
        <position position="172"/>
    </location>
</feature>
<dbReference type="HOGENOM" id="CLU_068912_3_0_1"/>
<organism evidence="2 3">
    <name type="scientific">Pisolithus tinctorius Marx 270</name>
    <dbReference type="NCBI Taxonomy" id="870435"/>
    <lineage>
        <taxon>Eukaryota</taxon>
        <taxon>Fungi</taxon>
        <taxon>Dikarya</taxon>
        <taxon>Basidiomycota</taxon>
        <taxon>Agaricomycotina</taxon>
        <taxon>Agaricomycetes</taxon>
        <taxon>Agaricomycetidae</taxon>
        <taxon>Boletales</taxon>
        <taxon>Sclerodermatineae</taxon>
        <taxon>Pisolithaceae</taxon>
        <taxon>Pisolithus</taxon>
    </lineage>
</organism>
<proteinExistence type="predicted"/>
<dbReference type="OrthoDB" id="3183574at2759"/>
<dbReference type="Proteomes" id="UP000054217">
    <property type="component" value="Unassembled WGS sequence"/>
</dbReference>
<gene>
    <name evidence="2" type="ORF">M404DRAFT_74377</name>
</gene>
<keyword evidence="3" id="KW-1185">Reference proteome</keyword>
<dbReference type="InParanoid" id="A0A0C3J8A6"/>
<feature type="non-terminal residue" evidence="2">
    <location>
        <position position="1"/>
    </location>
</feature>
<sequence>LDVICTPFFPSTEILTNMLSACDAIVSGSAALRMILPTNACNWPSSDLDIYVTHYSQAQLYNLLNKYNYNIVCQNRTCHDDYSPSTILTVTTFGNGLKLIDIVVSRTSSALSPIFQFHSTAVMNFFSANSLFCAYPSLTLQHRAMINTGSLQECTFPPSHIRALLKYKQRGF</sequence>
<accession>A0A0C3J8A6</accession>
<evidence type="ECO:0000313" key="3">
    <source>
        <dbReference type="Proteomes" id="UP000054217"/>
    </source>
</evidence>
<reference evidence="3" key="2">
    <citation type="submission" date="2015-01" db="EMBL/GenBank/DDBJ databases">
        <title>Evolutionary Origins and Diversification of the Mycorrhizal Mutualists.</title>
        <authorList>
            <consortium name="DOE Joint Genome Institute"/>
            <consortium name="Mycorrhizal Genomics Consortium"/>
            <person name="Kohler A."/>
            <person name="Kuo A."/>
            <person name="Nagy L.G."/>
            <person name="Floudas D."/>
            <person name="Copeland A."/>
            <person name="Barry K.W."/>
            <person name="Cichocki N."/>
            <person name="Veneault-Fourrey C."/>
            <person name="LaButti K."/>
            <person name="Lindquist E.A."/>
            <person name="Lipzen A."/>
            <person name="Lundell T."/>
            <person name="Morin E."/>
            <person name="Murat C."/>
            <person name="Riley R."/>
            <person name="Ohm R."/>
            <person name="Sun H."/>
            <person name="Tunlid A."/>
            <person name="Henrissat B."/>
            <person name="Grigoriev I.V."/>
            <person name="Hibbett D.S."/>
            <person name="Martin F."/>
        </authorList>
    </citation>
    <scope>NUCLEOTIDE SEQUENCE [LARGE SCALE GENOMIC DNA]</scope>
    <source>
        <strain evidence="3">Marx 270</strain>
    </source>
</reference>